<evidence type="ECO:0000313" key="3">
    <source>
        <dbReference type="Proteomes" id="UP000684084"/>
    </source>
</evidence>
<dbReference type="Proteomes" id="UP000684084">
    <property type="component" value="Unassembled WGS sequence"/>
</dbReference>
<dbReference type="AlphaFoldDB" id="A0A915ZE94"/>
<evidence type="ECO:0000256" key="1">
    <source>
        <dbReference type="ARBA" id="ARBA00022737"/>
    </source>
</evidence>
<dbReference type="EMBL" id="CAGKOT010000029">
    <property type="protein sequence ID" value="CAB5371478.1"/>
    <property type="molecule type" value="Genomic_DNA"/>
</dbReference>
<reference evidence="2" key="1">
    <citation type="submission" date="2020-05" db="EMBL/GenBank/DDBJ databases">
        <authorList>
            <person name="Rincon C."/>
            <person name="Sanders R I."/>
            <person name="Robbins C."/>
            <person name="Chaturvedi A."/>
        </authorList>
    </citation>
    <scope>NUCLEOTIDE SEQUENCE</scope>
    <source>
        <strain evidence="2">CHB12</strain>
    </source>
</reference>
<dbReference type="OrthoDB" id="185373at2759"/>
<protein>
    <submittedName>
        <fullName evidence="2">Uncharacterized protein</fullName>
    </submittedName>
</protein>
<organism evidence="2 3">
    <name type="scientific">Rhizophagus irregularis</name>
    <dbReference type="NCBI Taxonomy" id="588596"/>
    <lineage>
        <taxon>Eukaryota</taxon>
        <taxon>Fungi</taxon>
        <taxon>Fungi incertae sedis</taxon>
        <taxon>Mucoromycota</taxon>
        <taxon>Glomeromycotina</taxon>
        <taxon>Glomeromycetes</taxon>
        <taxon>Glomerales</taxon>
        <taxon>Glomeraceae</taxon>
        <taxon>Rhizophagus</taxon>
    </lineage>
</organism>
<dbReference type="Gene3D" id="1.25.40.10">
    <property type="entry name" value="Tetratricopeptide repeat domain"/>
    <property type="match status" value="3"/>
</dbReference>
<dbReference type="InterPro" id="IPR011990">
    <property type="entry name" value="TPR-like_helical_dom_sf"/>
</dbReference>
<keyword evidence="1" id="KW-0677">Repeat</keyword>
<gene>
    <name evidence="2" type="ORF">CHRIB12_LOCUS13094</name>
</gene>
<name>A0A915ZE94_9GLOM</name>
<evidence type="ECO:0000313" key="2">
    <source>
        <dbReference type="EMBL" id="CAB5371478.1"/>
    </source>
</evidence>
<comment type="caution">
    <text evidence="2">The sequence shown here is derived from an EMBL/GenBank/DDBJ whole genome shotgun (WGS) entry which is preliminary data.</text>
</comment>
<dbReference type="PANTHER" id="PTHR47936">
    <property type="entry name" value="PPR_LONG DOMAIN-CONTAINING PROTEIN"/>
    <property type="match status" value="1"/>
</dbReference>
<dbReference type="PANTHER" id="PTHR47936:SF1">
    <property type="entry name" value="PENTATRICOPEPTIDE REPEAT-CONTAINING PROTEIN GUN1, CHLOROPLASTIC"/>
    <property type="match status" value="1"/>
</dbReference>
<dbReference type="GO" id="GO:0031930">
    <property type="term" value="P:mitochondria-nucleus signaling pathway"/>
    <property type="evidence" value="ECO:0007669"/>
    <property type="project" value="TreeGrafter"/>
</dbReference>
<sequence>MVFQTRFASTCLKVIRSPLTKYHSHNIITQYFIFQKYNVQNNSLFRILSNSRAFGNDNYISIKTSSYSTHEHILNSAANNILLLHDISTTPEITSQVDKAQIHLERMKNFLDTNNLEAVTKEFIDLKEKNILPTLEIYHILLQMCHKASDLNSALEIFSQIYNDTTKSSISPTKETYKYLLDVVEVSSDHFLSLHVLKSIVNGQIPFIKSSKIAYKNLNIKLDLDMWNSIFRSLTTSHKLYSTSDLNYFKEVKELSEIFLNSNPNYHNFTEETWRLIIRALGTYPGPCKKFDEILQKIQSLEQTVMTPTIYSELIWALSRKSLVDLAIKNLDKLILQYNYIPSREPLYILLSYYADLGVYQEAEYLINKYFKFITIHEQSESSQQKSWQFNFSTILMKAYVQALHKEISFRIKNLEEQIKKNTSLITSKENMNNPLNYLTKDNFTQSSFYVSWKKLLNEVKLSNSKYNKDHFELTIRFHILSNQINHQEFPLNEALNMIYEMKGDGIEPTFETFKILLEGHANSPEYNSSKQTLQRIENTLGIFNMMKSFGYDMNNIEIFQTLLDSCIPKYERFTDIDFKPIRLKIKEKIKHINNLIKIHKAKHNQKSMLTLLELYGCIHSFSEMRHIWFDMFLSGYHRNLNFYKTFIKASSQNIRESTYCLDVLRHQMSKEYPPVYPDLETYNLLLKCCIKCDDLITKKQITNHIMKHYSSSQK</sequence>
<dbReference type="VEuPathDB" id="FungiDB:RhiirFUN_020643"/>
<accession>A0A915ZE94</accession>
<proteinExistence type="predicted"/>